<evidence type="ECO:0000313" key="15">
    <source>
        <dbReference type="Proteomes" id="UP001596022"/>
    </source>
</evidence>
<proteinExistence type="inferred from homology"/>
<sequence>MGLAYIFGTILFTVYGQLMLKWRMNRFGALPEGTVDKLLFLLKIVFDPFVFSGLASAFIASLFWMAAMTKFELSFAYPFMSLSFVLVFILSAVLFHEAVTWHKVIGLAFVMAGIIISSQAS</sequence>
<dbReference type="PANTHER" id="PTHR30561">
    <property type="entry name" value="SMR FAMILY PROTON-DEPENDENT DRUG EFFLUX TRANSPORTER SUGE"/>
    <property type="match status" value="1"/>
</dbReference>
<keyword evidence="9 12" id="KW-1133">Transmembrane helix</keyword>
<evidence type="ECO:0000256" key="12">
    <source>
        <dbReference type="SAM" id="Phobius"/>
    </source>
</evidence>
<evidence type="ECO:0000256" key="7">
    <source>
        <dbReference type="ARBA" id="ARBA00022692"/>
    </source>
</evidence>
<dbReference type="InterPro" id="IPR000390">
    <property type="entry name" value="Small_drug/metabolite_transptr"/>
</dbReference>
<evidence type="ECO:0000256" key="4">
    <source>
        <dbReference type="ARBA" id="ARBA00022516"/>
    </source>
</evidence>
<feature type="transmembrane region" description="Helical" evidence="12">
    <location>
        <begin position="75"/>
        <end position="95"/>
    </location>
</feature>
<dbReference type="SUPFAM" id="SSF103481">
    <property type="entry name" value="Multidrug resistance efflux transporter EmrE"/>
    <property type="match status" value="1"/>
</dbReference>
<keyword evidence="3" id="KW-1003">Cell membrane</keyword>
<keyword evidence="8" id="KW-0448">Lipopolysaccharide biosynthesis</keyword>
<organism evidence="14 15">
    <name type="scientific">Camelliibacillus cellulosilyticus</name>
    <dbReference type="NCBI Taxonomy" id="2174486"/>
    <lineage>
        <taxon>Bacteria</taxon>
        <taxon>Bacillati</taxon>
        <taxon>Bacillota</taxon>
        <taxon>Bacilli</taxon>
        <taxon>Bacillales</taxon>
        <taxon>Sporolactobacillaceae</taxon>
        <taxon>Camelliibacillus</taxon>
    </lineage>
</organism>
<comment type="subcellular location">
    <subcellularLocation>
        <location evidence="1">Cell membrane</location>
        <topology evidence="1">Multi-pass membrane protein</topology>
    </subcellularLocation>
</comment>
<name>A0ABV9GPG0_9BACL</name>
<keyword evidence="11 12" id="KW-0472">Membrane</keyword>
<keyword evidence="7 12" id="KW-0812">Transmembrane</keyword>
<keyword evidence="6" id="KW-0441">Lipid A biosynthesis</keyword>
<keyword evidence="5" id="KW-0997">Cell inner membrane</keyword>
<dbReference type="PANTHER" id="PTHR30561:SF9">
    <property type="entry name" value="4-AMINO-4-DEOXY-L-ARABINOSE-PHOSPHOUNDECAPRENOL FLIPPASE SUBUNIT ARNF-RELATED"/>
    <property type="match status" value="1"/>
</dbReference>
<evidence type="ECO:0000256" key="1">
    <source>
        <dbReference type="ARBA" id="ARBA00004651"/>
    </source>
</evidence>
<dbReference type="EMBL" id="JBHSFW010000003">
    <property type="protein sequence ID" value="MFC4618826.1"/>
    <property type="molecule type" value="Genomic_DNA"/>
</dbReference>
<evidence type="ECO:0000256" key="11">
    <source>
        <dbReference type="ARBA" id="ARBA00023136"/>
    </source>
</evidence>
<reference evidence="15" key="1">
    <citation type="journal article" date="2019" name="Int. J. Syst. Evol. Microbiol.">
        <title>The Global Catalogue of Microorganisms (GCM) 10K type strain sequencing project: providing services to taxonomists for standard genome sequencing and annotation.</title>
        <authorList>
            <consortium name="The Broad Institute Genomics Platform"/>
            <consortium name="The Broad Institute Genome Sequencing Center for Infectious Disease"/>
            <person name="Wu L."/>
            <person name="Ma J."/>
        </authorList>
    </citation>
    <scope>NUCLEOTIDE SEQUENCE [LARGE SCALE GENOMIC DNA]</scope>
    <source>
        <strain evidence="15">CGMCC 1.16306</strain>
    </source>
</reference>
<feature type="domain" description="EamA" evidence="13">
    <location>
        <begin position="48"/>
        <end position="118"/>
    </location>
</feature>
<feature type="transmembrane region" description="Helical" evidence="12">
    <location>
        <begin position="101"/>
        <end position="120"/>
    </location>
</feature>
<evidence type="ECO:0000256" key="5">
    <source>
        <dbReference type="ARBA" id="ARBA00022519"/>
    </source>
</evidence>
<evidence type="ECO:0000256" key="8">
    <source>
        <dbReference type="ARBA" id="ARBA00022985"/>
    </source>
</evidence>
<dbReference type="Gene3D" id="1.10.3730.20">
    <property type="match status" value="1"/>
</dbReference>
<accession>A0ABV9GPG0</accession>
<evidence type="ECO:0000256" key="2">
    <source>
        <dbReference type="ARBA" id="ARBA00007362"/>
    </source>
</evidence>
<feature type="transmembrane region" description="Helical" evidence="12">
    <location>
        <begin position="40"/>
        <end position="63"/>
    </location>
</feature>
<dbReference type="Proteomes" id="UP001596022">
    <property type="component" value="Unassembled WGS sequence"/>
</dbReference>
<keyword evidence="4" id="KW-0444">Lipid biosynthesis</keyword>
<protein>
    <submittedName>
        <fullName evidence="14">EamA family transporter</fullName>
    </submittedName>
</protein>
<evidence type="ECO:0000259" key="13">
    <source>
        <dbReference type="Pfam" id="PF00892"/>
    </source>
</evidence>
<keyword evidence="10" id="KW-0443">Lipid metabolism</keyword>
<dbReference type="Pfam" id="PF00892">
    <property type="entry name" value="EamA"/>
    <property type="match status" value="1"/>
</dbReference>
<evidence type="ECO:0000256" key="9">
    <source>
        <dbReference type="ARBA" id="ARBA00022989"/>
    </source>
</evidence>
<evidence type="ECO:0000256" key="3">
    <source>
        <dbReference type="ARBA" id="ARBA00022475"/>
    </source>
</evidence>
<gene>
    <name evidence="14" type="ORF">ACFO4N_08755</name>
</gene>
<evidence type="ECO:0000256" key="10">
    <source>
        <dbReference type="ARBA" id="ARBA00023098"/>
    </source>
</evidence>
<dbReference type="InterPro" id="IPR000620">
    <property type="entry name" value="EamA_dom"/>
</dbReference>
<dbReference type="InterPro" id="IPR037185">
    <property type="entry name" value="EmrE-like"/>
</dbReference>
<comment type="similarity">
    <text evidence="2">Belongs to the EamA transporter family.</text>
</comment>
<comment type="caution">
    <text evidence="14">The sequence shown here is derived from an EMBL/GenBank/DDBJ whole genome shotgun (WGS) entry which is preliminary data.</text>
</comment>
<keyword evidence="15" id="KW-1185">Reference proteome</keyword>
<evidence type="ECO:0000256" key="6">
    <source>
        <dbReference type="ARBA" id="ARBA00022556"/>
    </source>
</evidence>
<evidence type="ECO:0000313" key="14">
    <source>
        <dbReference type="EMBL" id="MFC4618826.1"/>
    </source>
</evidence>
<dbReference type="RefSeq" id="WP_376845927.1">
    <property type="nucleotide sequence ID" value="NZ_JBHSFW010000003.1"/>
</dbReference>